<feature type="transmembrane region" description="Helical" evidence="1">
    <location>
        <begin position="112"/>
        <end position="130"/>
    </location>
</feature>
<gene>
    <name evidence="2" type="ORF">SAMN05216464_10479</name>
</gene>
<feature type="transmembrane region" description="Helical" evidence="1">
    <location>
        <begin position="71"/>
        <end position="92"/>
    </location>
</feature>
<dbReference type="AlphaFoldDB" id="A0A1G7AI81"/>
<dbReference type="Proteomes" id="UP000199072">
    <property type="component" value="Unassembled WGS sequence"/>
</dbReference>
<feature type="transmembrane region" description="Helical" evidence="1">
    <location>
        <begin position="39"/>
        <end position="59"/>
    </location>
</feature>
<dbReference type="RefSeq" id="WP_091149016.1">
    <property type="nucleotide sequence ID" value="NZ_FNAI01000004.1"/>
</dbReference>
<name>A0A1G7AI81_9SPHI</name>
<evidence type="ECO:0000313" key="2">
    <source>
        <dbReference type="EMBL" id="SDE13586.1"/>
    </source>
</evidence>
<feature type="transmembrane region" description="Helical" evidence="1">
    <location>
        <begin position="165"/>
        <end position="182"/>
    </location>
</feature>
<dbReference type="OrthoDB" id="9803673at2"/>
<keyword evidence="1" id="KW-1133">Transmembrane helix</keyword>
<evidence type="ECO:0000313" key="3">
    <source>
        <dbReference type="Proteomes" id="UP000199072"/>
    </source>
</evidence>
<keyword evidence="3" id="KW-1185">Reference proteome</keyword>
<evidence type="ECO:0000256" key="1">
    <source>
        <dbReference type="SAM" id="Phobius"/>
    </source>
</evidence>
<reference evidence="2 3" key="1">
    <citation type="submission" date="2016-10" db="EMBL/GenBank/DDBJ databases">
        <authorList>
            <person name="de Groot N.N."/>
        </authorList>
    </citation>
    <scope>NUCLEOTIDE SEQUENCE [LARGE SCALE GENOMIC DNA]</scope>
    <source>
        <strain evidence="2 3">47C3B</strain>
    </source>
</reference>
<protein>
    <submittedName>
        <fullName evidence="2">Uncharacterized protein</fullName>
    </submittedName>
</protein>
<proteinExistence type="predicted"/>
<sequence>MDVFSHIKSVIGIILSLSIAHLLKGAAKQIQHPDRNKPYWVHSLWSFYLFLLLLHFWWWEFNLHDIKHWLFAEYFFIIIYIVIYYSVCALLYPEDLKDYKDYEDYFYSRRKWIFGILGVSYLMDLVDTWIKGAAYLHHYSIEYPIRNISHFLLCLVAMRVSNRTFHAVLVIVFILYECSYILRLF</sequence>
<keyword evidence="1" id="KW-0472">Membrane</keyword>
<accession>A0A1G7AI81</accession>
<dbReference type="STRING" id="1391627.SAMN05216464_10479"/>
<dbReference type="EMBL" id="FNAI01000004">
    <property type="protein sequence ID" value="SDE13586.1"/>
    <property type="molecule type" value="Genomic_DNA"/>
</dbReference>
<keyword evidence="1" id="KW-0812">Transmembrane</keyword>
<organism evidence="2 3">
    <name type="scientific">Mucilaginibacter pineti</name>
    <dbReference type="NCBI Taxonomy" id="1391627"/>
    <lineage>
        <taxon>Bacteria</taxon>
        <taxon>Pseudomonadati</taxon>
        <taxon>Bacteroidota</taxon>
        <taxon>Sphingobacteriia</taxon>
        <taxon>Sphingobacteriales</taxon>
        <taxon>Sphingobacteriaceae</taxon>
        <taxon>Mucilaginibacter</taxon>
    </lineage>
</organism>
<feature type="transmembrane region" description="Helical" evidence="1">
    <location>
        <begin position="6"/>
        <end position="27"/>
    </location>
</feature>